<dbReference type="PANTHER" id="PTHR43441:SF12">
    <property type="entry name" value="RIBOSOMAL N-ACETYLTRANSFERASE YDAF-RELATED"/>
    <property type="match status" value="1"/>
</dbReference>
<evidence type="ECO:0000313" key="2">
    <source>
        <dbReference type="EMBL" id="AZJ33925.1"/>
    </source>
</evidence>
<dbReference type="GO" id="GO:0008999">
    <property type="term" value="F:protein-N-terminal-alanine acetyltransferase activity"/>
    <property type="evidence" value="ECO:0007669"/>
    <property type="project" value="TreeGrafter"/>
</dbReference>
<reference evidence="3" key="2">
    <citation type="submission" date="2020-04" db="EMBL/GenBank/DDBJ databases">
        <title>Tenacibaculum mesophilum bac2.</title>
        <authorList>
            <person name="Li M."/>
        </authorList>
    </citation>
    <scope>NUCLEOTIDE SEQUENCE</scope>
    <source>
        <strain evidence="3">Bac2</strain>
    </source>
</reference>
<evidence type="ECO:0000313" key="5">
    <source>
        <dbReference type="Proteomes" id="UP001056837"/>
    </source>
</evidence>
<evidence type="ECO:0000313" key="3">
    <source>
        <dbReference type="EMBL" id="UTD16818.1"/>
    </source>
</evidence>
<gene>
    <name evidence="2" type="ORF">D6200_06465</name>
    <name evidence="3" type="ORF">HER15_05270</name>
</gene>
<name>A0AAE9MR89_9FLAO</name>
<dbReference type="AlphaFoldDB" id="A0AAE9MR89"/>
<dbReference type="Pfam" id="PF13302">
    <property type="entry name" value="Acetyltransf_3"/>
    <property type="match status" value="1"/>
</dbReference>
<dbReference type="InterPro" id="IPR051908">
    <property type="entry name" value="Ribosomal_N-acetyltransferase"/>
</dbReference>
<protein>
    <submittedName>
        <fullName evidence="2 3">N-acetyltransferase</fullName>
    </submittedName>
</protein>
<proteinExistence type="predicted"/>
<dbReference type="EMBL" id="CP032544">
    <property type="protein sequence ID" value="AZJ33925.1"/>
    <property type="molecule type" value="Genomic_DNA"/>
</dbReference>
<dbReference type="EMBL" id="CP050861">
    <property type="protein sequence ID" value="UTD16818.1"/>
    <property type="molecule type" value="Genomic_DNA"/>
</dbReference>
<evidence type="ECO:0000313" key="4">
    <source>
        <dbReference type="Proteomes" id="UP000269693"/>
    </source>
</evidence>
<dbReference type="Proteomes" id="UP001056837">
    <property type="component" value="Chromosome"/>
</dbReference>
<dbReference type="Gene3D" id="3.40.630.30">
    <property type="match status" value="1"/>
</dbReference>
<dbReference type="PANTHER" id="PTHR43441">
    <property type="entry name" value="RIBOSOMAL-PROTEIN-SERINE ACETYLTRANSFERASE"/>
    <property type="match status" value="1"/>
</dbReference>
<dbReference type="Proteomes" id="UP000269693">
    <property type="component" value="Chromosome"/>
</dbReference>
<accession>A0AAE9MR89</accession>
<sequence>MLKVGSGIELKELELHDAADIFRIINKERTYLGKWLPFVAYTKELKDTESFVNSVVNVPEEKLEYTFTIRKQDEFIGLIGLKDTDILNKKTEIGYWLSEKEQGKGIMTKSVNELCNFAFTKLQMNRIQIKCAVGNTPSKNIPKRLGFKLEGVERDGELLTGNVFTDLEVYSKLKNDG</sequence>
<dbReference type="GO" id="GO:1990189">
    <property type="term" value="F:protein N-terminal-serine acetyltransferase activity"/>
    <property type="evidence" value="ECO:0007669"/>
    <property type="project" value="TreeGrafter"/>
</dbReference>
<organism evidence="3 5">
    <name type="scientific">Tenacibaculum mesophilum</name>
    <dbReference type="NCBI Taxonomy" id="104268"/>
    <lineage>
        <taxon>Bacteria</taxon>
        <taxon>Pseudomonadati</taxon>
        <taxon>Bacteroidota</taxon>
        <taxon>Flavobacteriia</taxon>
        <taxon>Flavobacteriales</taxon>
        <taxon>Flavobacteriaceae</taxon>
        <taxon>Tenacibaculum</taxon>
    </lineage>
</organism>
<feature type="domain" description="N-acetyltransferase" evidence="1">
    <location>
        <begin position="8"/>
        <end position="176"/>
    </location>
</feature>
<dbReference type="SUPFAM" id="SSF55729">
    <property type="entry name" value="Acyl-CoA N-acyltransferases (Nat)"/>
    <property type="match status" value="1"/>
</dbReference>
<evidence type="ECO:0000259" key="1">
    <source>
        <dbReference type="PROSITE" id="PS51186"/>
    </source>
</evidence>
<reference evidence="2 4" key="1">
    <citation type="submission" date="2018-09" db="EMBL/GenBank/DDBJ databases">
        <title>Insights into the microbiota of Asian seabass (Lates calcarifer) with tenacibaculosis symptoms and description of sp. nov. Tenacibaculum singaporense.</title>
        <authorList>
            <person name="Miyake S."/>
            <person name="Soh M."/>
            <person name="Azman M.N."/>
            <person name="Ngoh S.Y."/>
            <person name="Orban L."/>
            <person name="Seedorf H."/>
        </authorList>
    </citation>
    <scope>NUCLEOTIDE SEQUENCE [LARGE SCALE GENOMIC DNA]</scope>
    <source>
        <strain evidence="2 4">DSM 13764</strain>
    </source>
</reference>
<dbReference type="InterPro" id="IPR000182">
    <property type="entry name" value="GNAT_dom"/>
</dbReference>
<keyword evidence="4" id="KW-1185">Reference proteome</keyword>
<dbReference type="InterPro" id="IPR016181">
    <property type="entry name" value="Acyl_CoA_acyltransferase"/>
</dbReference>
<dbReference type="GO" id="GO:0005737">
    <property type="term" value="C:cytoplasm"/>
    <property type="evidence" value="ECO:0007669"/>
    <property type="project" value="TreeGrafter"/>
</dbReference>
<dbReference type="PROSITE" id="PS51186">
    <property type="entry name" value="GNAT"/>
    <property type="match status" value="1"/>
</dbReference>